<keyword evidence="2" id="KW-0812">Transmembrane</keyword>
<reference evidence="4" key="1">
    <citation type="submission" date="2013-02" db="EMBL/GenBank/DDBJ databases">
        <authorList>
            <person name="Hughes D."/>
        </authorList>
    </citation>
    <scope>NUCLEOTIDE SEQUENCE</scope>
    <source>
        <strain>Durham</strain>
        <strain evidence="4">NC isolate 2 -- Noor lab</strain>
    </source>
</reference>
<dbReference type="GO" id="GO:0005886">
    <property type="term" value="C:plasma membrane"/>
    <property type="evidence" value="ECO:0007669"/>
    <property type="project" value="TreeGrafter"/>
</dbReference>
<dbReference type="PANTHER" id="PTHR19444:SF13">
    <property type="entry name" value="PROTEIN UNC-93 HOMOLOG A"/>
    <property type="match status" value="1"/>
</dbReference>
<evidence type="ECO:0000313" key="3">
    <source>
        <dbReference type="EnsemblMetazoa" id="MESCA002999-PA"/>
    </source>
</evidence>
<evidence type="ECO:0000256" key="2">
    <source>
        <dbReference type="SAM" id="Phobius"/>
    </source>
</evidence>
<dbReference type="Proteomes" id="UP000015102">
    <property type="component" value="Unassembled WGS sequence"/>
</dbReference>
<organism evidence="3 4">
    <name type="scientific">Megaselia scalaris</name>
    <name type="common">Humpbacked fly</name>
    <name type="synonym">Phora scalaris</name>
    <dbReference type="NCBI Taxonomy" id="36166"/>
    <lineage>
        <taxon>Eukaryota</taxon>
        <taxon>Metazoa</taxon>
        <taxon>Ecdysozoa</taxon>
        <taxon>Arthropoda</taxon>
        <taxon>Hexapoda</taxon>
        <taxon>Insecta</taxon>
        <taxon>Pterygota</taxon>
        <taxon>Neoptera</taxon>
        <taxon>Endopterygota</taxon>
        <taxon>Diptera</taxon>
        <taxon>Brachycera</taxon>
        <taxon>Muscomorpha</taxon>
        <taxon>Platypezoidea</taxon>
        <taxon>Phoridae</taxon>
        <taxon>Megaseliini</taxon>
        <taxon>Megaselia</taxon>
    </lineage>
</organism>
<dbReference type="GO" id="GO:0015459">
    <property type="term" value="F:potassium channel regulator activity"/>
    <property type="evidence" value="ECO:0007669"/>
    <property type="project" value="TreeGrafter"/>
</dbReference>
<name>T1GHT8_MEGSC</name>
<keyword evidence="2" id="KW-0472">Membrane</keyword>
<proteinExistence type="inferred from homology"/>
<dbReference type="GO" id="GO:0043266">
    <property type="term" value="P:regulation of potassium ion transport"/>
    <property type="evidence" value="ECO:0007669"/>
    <property type="project" value="TreeGrafter"/>
</dbReference>
<dbReference type="HOGENOM" id="CLU_1998252_0_0_1"/>
<dbReference type="InterPro" id="IPR051951">
    <property type="entry name" value="UNC-93_regulatory"/>
</dbReference>
<keyword evidence="2" id="KW-1133">Transmembrane helix</keyword>
<evidence type="ECO:0000256" key="1">
    <source>
        <dbReference type="ARBA" id="ARBA00009172"/>
    </source>
</evidence>
<dbReference type="PANTHER" id="PTHR19444">
    <property type="entry name" value="UNC-93 RELATED"/>
    <property type="match status" value="1"/>
</dbReference>
<sequence>STNLTLCGANFCSSGGSGNIRRPPDNEIFEISMIYVACILAAVAIIAIFLDPLKRYGEKRKGSQSAQEISGIELLAATFRQMKKVNQQLLIPLTVFIGMEQAFIGADFTQAYVACALGVNQIGSS</sequence>
<keyword evidence="4" id="KW-1185">Reference proteome</keyword>
<reference evidence="3" key="2">
    <citation type="submission" date="2015-06" db="UniProtKB">
        <authorList>
            <consortium name="EnsemblMetazoa"/>
        </authorList>
    </citation>
    <scope>IDENTIFICATION</scope>
</reference>
<dbReference type="AlphaFoldDB" id="T1GHT8"/>
<dbReference type="GO" id="GO:0055120">
    <property type="term" value="C:striated muscle dense body"/>
    <property type="evidence" value="ECO:0007669"/>
    <property type="project" value="TreeGrafter"/>
</dbReference>
<accession>T1GHT8</accession>
<feature type="transmembrane region" description="Helical" evidence="2">
    <location>
        <begin position="31"/>
        <end position="50"/>
    </location>
</feature>
<comment type="similarity">
    <text evidence="1">Belongs to the unc-93 family.</text>
</comment>
<dbReference type="GO" id="GO:0006937">
    <property type="term" value="P:regulation of muscle contraction"/>
    <property type="evidence" value="ECO:0007669"/>
    <property type="project" value="TreeGrafter"/>
</dbReference>
<dbReference type="EMBL" id="CAQQ02108862">
    <property type="status" value="NOT_ANNOTATED_CDS"/>
    <property type="molecule type" value="Genomic_DNA"/>
</dbReference>
<dbReference type="STRING" id="36166.T1GHT8"/>
<evidence type="ECO:0000313" key="4">
    <source>
        <dbReference type="Proteomes" id="UP000015102"/>
    </source>
</evidence>
<protein>
    <submittedName>
        <fullName evidence="3">Uncharacterized protein</fullName>
    </submittedName>
</protein>
<dbReference type="EMBL" id="CAQQ02108863">
    <property type="status" value="NOT_ANNOTATED_CDS"/>
    <property type="molecule type" value="Genomic_DNA"/>
</dbReference>
<dbReference type="EnsemblMetazoa" id="MESCA002999-RA">
    <property type="protein sequence ID" value="MESCA002999-PA"/>
    <property type="gene ID" value="MESCA002999"/>
</dbReference>